<feature type="compositionally biased region" description="Pro residues" evidence="1">
    <location>
        <begin position="32"/>
        <end position="42"/>
    </location>
</feature>
<accession>A0A0C9V0A3</accession>
<feature type="compositionally biased region" description="Polar residues" evidence="1">
    <location>
        <begin position="56"/>
        <end position="71"/>
    </location>
</feature>
<gene>
    <name evidence="2" type="ORF">M422DRAFT_262774</name>
</gene>
<sequence length="99" mass="10611">MVQADGMSQHKETTGTHQHLGLNFDCQGASQVPPPNQQPSPAPLNQSTSAAAGAEGQNQDLPSNRQENSRGQIAAAGRHHSTQHKQGRLRELSKHTWSG</sequence>
<keyword evidence="3" id="KW-1185">Reference proteome</keyword>
<protein>
    <submittedName>
        <fullName evidence="2">Uncharacterized protein</fullName>
    </submittedName>
</protein>
<feature type="compositionally biased region" description="Basic residues" evidence="1">
    <location>
        <begin position="77"/>
        <end position="87"/>
    </location>
</feature>
<organism evidence="2 3">
    <name type="scientific">Sphaerobolus stellatus (strain SS14)</name>
    <dbReference type="NCBI Taxonomy" id="990650"/>
    <lineage>
        <taxon>Eukaryota</taxon>
        <taxon>Fungi</taxon>
        <taxon>Dikarya</taxon>
        <taxon>Basidiomycota</taxon>
        <taxon>Agaricomycotina</taxon>
        <taxon>Agaricomycetes</taxon>
        <taxon>Phallomycetidae</taxon>
        <taxon>Geastrales</taxon>
        <taxon>Sphaerobolaceae</taxon>
        <taxon>Sphaerobolus</taxon>
    </lineage>
</organism>
<proteinExistence type="predicted"/>
<feature type="region of interest" description="Disordered" evidence="1">
    <location>
        <begin position="1"/>
        <end position="99"/>
    </location>
</feature>
<feature type="compositionally biased region" description="Basic and acidic residues" evidence="1">
    <location>
        <begin position="88"/>
        <end position="99"/>
    </location>
</feature>
<evidence type="ECO:0000313" key="2">
    <source>
        <dbReference type="EMBL" id="KIJ35032.1"/>
    </source>
</evidence>
<dbReference type="Proteomes" id="UP000054279">
    <property type="component" value="Unassembled WGS sequence"/>
</dbReference>
<name>A0A0C9V0A3_SPHS4</name>
<evidence type="ECO:0000313" key="3">
    <source>
        <dbReference type="Proteomes" id="UP000054279"/>
    </source>
</evidence>
<dbReference type="EMBL" id="KN837193">
    <property type="protein sequence ID" value="KIJ35032.1"/>
    <property type="molecule type" value="Genomic_DNA"/>
</dbReference>
<dbReference type="HOGENOM" id="CLU_2321842_0_0_1"/>
<dbReference type="AlphaFoldDB" id="A0A0C9V0A3"/>
<evidence type="ECO:0000256" key="1">
    <source>
        <dbReference type="SAM" id="MobiDB-lite"/>
    </source>
</evidence>
<reference evidence="2 3" key="1">
    <citation type="submission" date="2014-06" db="EMBL/GenBank/DDBJ databases">
        <title>Evolutionary Origins and Diversification of the Mycorrhizal Mutualists.</title>
        <authorList>
            <consortium name="DOE Joint Genome Institute"/>
            <consortium name="Mycorrhizal Genomics Consortium"/>
            <person name="Kohler A."/>
            <person name="Kuo A."/>
            <person name="Nagy L.G."/>
            <person name="Floudas D."/>
            <person name="Copeland A."/>
            <person name="Barry K.W."/>
            <person name="Cichocki N."/>
            <person name="Veneault-Fourrey C."/>
            <person name="LaButti K."/>
            <person name="Lindquist E.A."/>
            <person name="Lipzen A."/>
            <person name="Lundell T."/>
            <person name="Morin E."/>
            <person name="Murat C."/>
            <person name="Riley R."/>
            <person name="Ohm R."/>
            <person name="Sun H."/>
            <person name="Tunlid A."/>
            <person name="Henrissat B."/>
            <person name="Grigoriev I.V."/>
            <person name="Hibbett D.S."/>
            <person name="Martin F."/>
        </authorList>
    </citation>
    <scope>NUCLEOTIDE SEQUENCE [LARGE SCALE GENOMIC DNA]</scope>
    <source>
        <strain evidence="2 3">SS14</strain>
    </source>
</reference>